<protein>
    <submittedName>
        <fullName evidence="1">Uncharacterized protein</fullName>
    </submittedName>
</protein>
<keyword evidence="2" id="KW-1185">Reference proteome</keyword>
<reference evidence="1" key="1">
    <citation type="submission" date="2021-05" db="EMBL/GenBank/DDBJ databases">
        <authorList>
            <person name="Pan Q."/>
            <person name="Jouanno E."/>
            <person name="Zahm M."/>
            <person name="Klopp C."/>
            <person name="Cabau C."/>
            <person name="Louis A."/>
            <person name="Berthelot C."/>
            <person name="Parey E."/>
            <person name="Roest Crollius H."/>
            <person name="Montfort J."/>
            <person name="Robinson-Rechavi M."/>
            <person name="Bouchez O."/>
            <person name="Lampietro C."/>
            <person name="Lopez Roques C."/>
            <person name="Donnadieu C."/>
            <person name="Postlethwait J."/>
            <person name="Bobe J."/>
            <person name="Dillon D."/>
            <person name="Chandos A."/>
            <person name="von Hippel F."/>
            <person name="Guiguen Y."/>
        </authorList>
    </citation>
    <scope>NUCLEOTIDE SEQUENCE</scope>
    <source>
        <strain evidence="1">YG-Jan2019</strain>
    </source>
</reference>
<comment type="caution">
    <text evidence="1">The sequence shown here is derived from an EMBL/GenBank/DDBJ whole genome shotgun (WGS) entry which is preliminary data.</text>
</comment>
<gene>
    <name evidence="1" type="ORF">DPEC_G00293760</name>
</gene>
<evidence type="ECO:0000313" key="1">
    <source>
        <dbReference type="EMBL" id="KAJ7991100.1"/>
    </source>
</evidence>
<feature type="non-terminal residue" evidence="1">
    <location>
        <position position="1"/>
    </location>
</feature>
<name>A0ACC2FIN7_DALPE</name>
<proteinExistence type="predicted"/>
<evidence type="ECO:0000313" key="2">
    <source>
        <dbReference type="Proteomes" id="UP001157502"/>
    </source>
</evidence>
<sequence>VPDTIGHLSRSCRVHASTDLRSRSPREDLFPDRLPSEVVLFLSDLELLSFKPLDSRPFPLDEFFLLSPPAFFLSLSPSLSDGLLRCFRRLHFNGVLLVGRFHRGVRFLKGLLFNWFLLFYSYLMTYLVPGYHKTLLNLVLISGLTWSFSHHYCRYFHLLIHPPELHYSSVRTTLILCHYNIPHLRLMLPIFLLWFFLSVLRVLYTLVTVFLLLLQLYGCLVFLILILLLNLHIKPVTCHFDYLTSGLTLLLIFFLRVLTKSAVPLRLTTRPSLHLIQMLCKRLSSLIKHCWKHECNPGQ</sequence>
<accession>A0ACC2FIN7</accession>
<organism evidence="1 2">
    <name type="scientific">Dallia pectoralis</name>
    <name type="common">Alaska blackfish</name>
    <dbReference type="NCBI Taxonomy" id="75939"/>
    <lineage>
        <taxon>Eukaryota</taxon>
        <taxon>Metazoa</taxon>
        <taxon>Chordata</taxon>
        <taxon>Craniata</taxon>
        <taxon>Vertebrata</taxon>
        <taxon>Euteleostomi</taxon>
        <taxon>Actinopterygii</taxon>
        <taxon>Neopterygii</taxon>
        <taxon>Teleostei</taxon>
        <taxon>Protacanthopterygii</taxon>
        <taxon>Esociformes</taxon>
        <taxon>Umbridae</taxon>
        <taxon>Dallia</taxon>
    </lineage>
</organism>
<feature type="non-terminal residue" evidence="1">
    <location>
        <position position="299"/>
    </location>
</feature>
<dbReference type="Proteomes" id="UP001157502">
    <property type="component" value="Chromosome 27"/>
</dbReference>
<dbReference type="EMBL" id="CM055754">
    <property type="protein sequence ID" value="KAJ7991100.1"/>
    <property type="molecule type" value="Genomic_DNA"/>
</dbReference>